<reference evidence="3" key="1">
    <citation type="submission" date="2013-11" db="EMBL/GenBank/DDBJ databases">
        <title>Draft genome sequence and annotation of the entomopathogenic bacteria, Xenorhabdus cabanillasi strain JM26 and Xenorhabdus szentirmai strain DSM 16338.</title>
        <authorList>
            <person name="Gualtieri M."/>
            <person name="Ogier J.C."/>
            <person name="Pages S."/>
            <person name="Givaudan A."/>
            <person name="Gaudriault S."/>
        </authorList>
    </citation>
    <scope>NUCLEOTIDE SEQUENCE [LARGE SCALE GENOMIC DNA]</scope>
    <source>
        <strain evidence="3">DSM 16338</strain>
    </source>
</reference>
<dbReference type="OrthoDB" id="6629764at2"/>
<evidence type="ECO:0000313" key="3">
    <source>
        <dbReference type="EMBL" id="CDL85179.1"/>
    </source>
</evidence>
<dbReference type="GeneID" id="97124699"/>
<sequence length="163" mass="18863">MKKYSLWGVSLYLIISLLLIGQANAFAKAEQQSPELVTKEFYTWYMKEYFELSDVSPNDHQNKLKKYVSETLLKKIDEATSCNEPGEFDDCGSKEIQYDENYFIKSQDAYDYWINVNVSTISEAEKISKIKVILGKDGKYPANLLVILEKENEGWKIVSVSRF</sequence>
<evidence type="ECO:0000256" key="1">
    <source>
        <dbReference type="SAM" id="SignalP"/>
    </source>
</evidence>
<dbReference type="Gene3D" id="3.10.450.50">
    <property type="match status" value="1"/>
</dbReference>
<name>W1J376_9GAMM</name>
<feature type="domain" description="DUF3828" evidence="2">
    <location>
        <begin position="35"/>
        <end position="160"/>
    </location>
</feature>
<comment type="caution">
    <text evidence="3">The sequence shown here is derived from an EMBL/GenBank/DDBJ whole genome shotgun (WGS) entry which is preliminary data.</text>
</comment>
<protein>
    <recommendedName>
        <fullName evidence="2">DUF3828 domain-containing protein</fullName>
    </recommendedName>
</protein>
<evidence type="ECO:0000313" key="4">
    <source>
        <dbReference type="Proteomes" id="UP000019202"/>
    </source>
</evidence>
<dbReference type="AlphaFoldDB" id="W1J376"/>
<dbReference type="InterPro" id="IPR024289">
    <property type="entry name" value="DUF3828"/>
</dbReference>
<dbReference type="EMBL" id="CBXF010000126">
    <property type="protein sequence ID" value="CDL85179.1"/>
    <property type="molecule type" value="Genomic_DNA"/>
</dbReference>
<keyword evidence="4" id="KW-1185">Reference proteome</keyword>
<gene>
    <name evidence="3" type="ORF">XSR1_640009</name>
</gene>
<dbReference type="STRING" id="1427518.XSR1_640009"/>
<proteinExistence type="predicted"/>
<organism evidence="3 4">
    <name type="scientific">Xenorhabdus szentirmaii DSM 16338</name>
    <dbReference type="NCBI Taxonomy" id="1427518"/>
    <lineage>
        <taxon>Bacteria</taxon>
        <taxon>Pseudomonadati</taxon>
        <taxon>Pseudomonadota</taxon>
        <taxon>Gammaproteobacteria</taxon>
        <taxon>Enterobacterales</taxon>
        <taxon>Morganellaceae</taxon>
        <taxon>Xenorhabdus</taxon>
    </lineage>
</organism>
<keyword evidence="1" id="KW-0732">Signal</keyword>
<dbReference type="Pfam" id="PF12883">
    <property type="entry name" value="DUF3828"/>
    <property type="match status" value="1"/>
</dbReference>
<feature type="chain" id="PRO_5004804726" description="DUF3828 domain-containing protein" evidence="1">
    <location>
        <begin position="26"/>
        <end position="163"/>
    </location>
</feature>
<evidence type="ECO:0000259" key="2">
    <source>
        <dbReference type="Pfam" id="PF12883"/>
    </source>
</evidence>
<dbReference type="Proteomes" id="UP000019202">
    <property type="component" value="Unassembled WGS sequence"/>
</dbReference>
<feature type="signal peptide" evidence="1">
    <location>
        <begin position="1"/>
        <end position="25"/>
    </location>
</feature>
<dbReference type="RefSeq" id="WP_051462554.1">
    <property type="nucleotide sequence ID" value="NZ_CAWLWS010000126.1"/>
</dbReference>
<accession>W1J376</accession>